<feature type="compositionally biased region" description="Basic and acidic residues" evidence="1">
    <location>
        <begin position="11"/>
        <end position="27"/>
    </location>
</feature>
<accession>A0A438K9T7</accession>
<feature type="compositionally biased region" description="Gly residues" evidence="1">
    <location>
        <begin position="1"/>
        <end position="10"/>
    </location>
</feature>
<name>A0A438K9T7_VITVI</name>
<dbReference type="AlphaFoldDB" id="A0A438K9T7"/>
<sequence>MVGVGAGAKAGRGEETLPERSATRGAERVFSHVGQLRGPDSWAGSVGPSSLKIQAAGPSLSPMGDQFGLRQDPNLGRATVDGLGQLQKGKSSLNQAHEVDNGPLLKIFSPGLTDKNRNAFTENEFINYRVEEIGRRQQ</sequence>
<comment type="caution">
    <text evidence="2">The sequence shown here is derived from an EMBL/GenBank/DDBJ whole genome shotgun (WGS) entry which is preliminary data.</text>
</comment>
<proteinExistence type="predicted"/>
<organism evidence="2 3">
    <name type="scientific">Vitis vinifera</name>
    <name type="common">Grape</name>
    <dbReference type="NCBI Taxonomy" id="29760"/>
    <lineage>
        <taxon>Eukaryota</taxon>
        <taxon>Viridiplantae</taxon>
        <taxon>Streptophyta</taxon>
        <taxon>Embryophyta</taxon>
        <taxon>Tracheophyta</taxon>
        <taxon>Spermatophyta</taxon>
        <taxon>Magnoliopsida</taxon>
        <taxon>eudicotyledons</taxon>
        <taxon>Gunneridae</taxon>
        <taxon>Pentapetalae</taxon>
        <taxon>rosids</taxon>
        <taxon>Vitales</taxon>
        <taxon>Vitaceae</taxon>
        <taxon>Viteae</taxon>
        <taxon>Vitis</taxon>
    </lineage>
</organism>
<dbReference type="EMBL" id="QGNW01000012">
    <property type="protein sequence ID" value="RVX17962.1"/>
    <property type="molecule type" value="Genomic_DNA"/>
</dbReference>
<gene>
    <name evidence="2" type="ORF">CK203_004016</name>
</gene>
<evidence type="ECO:0000313" key="3">
    <source>
        <dbReference type="Proteomes" id="UP000288805"/>
    </source>
</evidence>
<reference evidence="2 3" key="1">
    <citation type="journal article" date="2018" name="PLoS Genet.">
        <title>Population sequencing reveals clonal diversity and ancestral inbreeding in the grapevine cultivar Chardonnay.</title>
        <authorList>
            <person name="Roach M.J."/>
            <person name="Johnson D.L."/>
            <person name="Bohlmann J."/>
            <person name="van Vuuren H.J."/>
            <person name="Jones S.J."/>
            <person name="Pretorius I.S."/>
            <person name="Schmidt S.A."/>
            <person name="Borneman A.R."/>
        </authorList>
    </citation>
    <scope>NUCLEOTIDE SEQUENCE [LARGE SCALE GENOMIC DNA]</scope>
    <source>
        <strain evidence="3">cv. Chardonnay</strain>
        <tissue evidence="2">Leaf</tissue>
    </source>
</reference>
<evidence type="ECO:0000256" key="1">
    <source>
        <dbReference type="SAM" id="MobiDB-lite"/>
    </source>
</evidence>
<evidence type="ECO:0000313" key="2">
    <source>
        <dbReference type="EMBL" id="RVX17962.1"/>
    </source>
</evidence>
<dbReference type="Proteomes" id="UP000288805">
    <property type="component" value="Unassembled WGS sequence"/>
</dbReference>
<feature type="region of interest" description="Disordered" evidence="1">
    <location>
        <begin position="1"/>
        <end position="27"/>
    </location>
</feature>
<feature type="region of interest" description="Disordered" evidence="1">
    <location>
        <begin position="56"/>
        <end position="76"/>
    </location>
</feature>
<protein>
    <submittedName>
        <fullName evidence="2">Uncharacterized protein</fullName>
    </submittedName>
</protein>